<dbReference type="Gene3D" id="1.10.357.140">
    <property type="entry name" value="UbiA prenyltransferase"/>
    <property type="match status" value="1"/>
</dbReference>
<accession>A0A7K4HNR3</accession>
<evidence type="ECO:0000256" key="1">
    <source>
        <dbReference type="ARBA" id="ARBA00004651"/>
    </source>
</evidence>
<feature type="transmembrane region" description="Helical" evidence="12">
    <location>
        <begin position="77"/>
        <end position="95"/>
    </location>
</feature>
<feature type="transmembrane region" description="Helical" evidence="12">
    <location>
        <begin position="151"/>
        <end position="167"/>
    </location>
</feature>
<keyword evidence="9 12" id="KW-0472">Membrane</keyword>
<protein>
    <recommendedName>
        <fullName evidence="12">Digeranylgeranylglyceryl phosphate synthase</fullName>
        <shortName evidence="12">DGGGP synthase</shortName>
        <shortName evidence="12">DGGGPS</shortName>
        <ecNumber evidence="12">2.5.1.42</ecNumber>
    </recommendedName>
    <alternativeName>
        <fullName evidence="12">(S)-2,3-di-O-geranylgeranylglyceryl phosphate synthase</fullName>
    </alternativeName>
    <alternativeName>
        <fullName evidence="12">Geranylgeranylglycerol-phosphate geranylgeranyltransferase</fullName>
    </alternativeName>
</protein>
<feature type="transmembrane region" description="Helical" evidence="12">
    <location>
        <begin position="217"/>
        <end position="237"/>
    </location>
</feature>
<name>A0A7K4HNR3_9EURY</name>
<evidence type="ECO:0000256" key="6">
    <source>
        <dbReference type="ARBA" id="ARBA00022842"/>
    </source>
</evidence>
<dbReference type="InterPro" id="IPR044878">
    <property type="entry name" value="UbiA_sf"/>
</dbReference>
<dbReference type="Proteomes" id="UP000570823">
    <property type="component" value="Unassembled WGS sequence"/>
</dbReference>
<feature type="transmembrane region" description="Helical" evidence="12">
    <location>
        <begin position="12"/>
        <end position="31"/>
    </location>
</feature>
<keyword evidence="5 12" id="KW-0812">Transmembrane</keyword>
<evidence type="ECO:0000256" key="7">
    <source>
        <dbReference type="ARBA" id="ARBA00022989"/>
    </source>
</evidence>
<sequence>MHGYLAITRPTNAIVAGLAGVLGSLIATGTLVPEAAVVIGIVALVTAAGNVVNDYCDAGIDAVNRPDRPIPAGTVSLRGALVYAALLFTAGNLLALLTNPLCLGIALFNSALLVLYAVRLKATPFLGNLAVAYLSASIFLFGGAFAGMDGLLATLPVAGVTFLAMTAREVLKDAEDIEGDRAGGARTLPMIVGVDRSVGIAFVFALAAALLSMLPVFWWWSLPYLAAIGLLNAGVLYRSLAVRGCTTPACIRRSGVTATLKKGMFLSLLIFTAAALLS</sequence>
<dbReference type="GO" id="GO:0000287">
    <property type="term" value="F:magnesium ion binding"/>
    <property type="evidence" value="ECO:0007669"/>
    <property type="project" value="UniProtKB-UniRule"/>
</dbReference>
<keyword evidence="10 12" id="KW-0594">Phospholipid biosynthesis</keyword>
<evidence type="ECO:0000313" key="14">
    <source>
        <dbReference type="Proteomes" id="UP000570823"/>
    </source>
</evidence>
<keyword evidence="14" id="KW-1185">Reference proteome</keyword>
<evidence type="ECO:0000313" key="13">
    <source>
        <dbReference type="EMBL" id="NVO66901.1"/>
    </source>
</evidence>
<evidence type="ECO:0000256" key="3">
    <source>
        <dbReference type="ARBA" id="ARBA00022516"/>
    </source>
</evidence>
<dbReference type="GO" id="GO:0047295">
    <property type="term" value="F:geranylgeranylglycerol-phosphate geranylgeranyltransferase activity"/>
    <property type="evidence" value="ECO:0007669"/>
    <property type="project" value="UniProtKB-UniRule"/>
</dbReference>
<comment type="cofactor">
    <cofactor evidence="12">
        <name>Mg(2+)</name>
        <dbReference type="ChEBI" id="CHEBI:18420"/>
    </cofactor>
</comment>
<dbReference type="NCBIfam" id="NF009521">
    <property type="entry name" value="PRK12882.1"/>
    <property type="match status" value="1"/>
</dbReference>
<keyword evidence="3 12" id="KW-0444">Lipid biosynthesis</keyword>
<comment type="caution">
    <text evidence="13">The sequence shown here is derived from an EMBL/GenBank/DDBJ whole genome shotgun (WGS) entry which is preliminary data.</text>
</comment>
<dbReference type="GO" id="GO:0046474">
    <property type="term" value="P:glycerophospholipid biosynthetic process"/>
    <property type="evidence" value="ECO:0007669"/>
    <property type="project" value="UniProtKB-UniRule"/>
</dbReference>
<comment type="pathway">
    <text evidence="12">Membrane lipid metabolism; glycerophospholipid metabolism.</text>
</comment>
<dbReference type="InterPro" id="IPR050475">
    <property type="entry name" value="Prenyltransferase_related"/>
</dbReference>
<comment type="similarity">
    <text evidence="12">Belongs to the UbiA prenyltransferase family. DGGGP synthase subfamily.</text>
</comment>
<dbReference type="HAMAP" id="MF_01286">
    <property type="entry name" value="DGGGP_synth"/>
    <property type="match status" value="1"/>
</dbReference>
<reference evidence="13 14" key="1">
    <citation type="submission" date="2020-06" db="EMBL/GenBank/DDBJ databases">
        <title>Methanofollis fontis sp. nov., a methanogen isolated from marine sediments near a cold seep at Four-Way Closure Ridge offshore southwestern Taiwan.</title>
        <authorList>
            <person name="Chen S.-C."/>
            <person name="Teng N.-H."/>
            <person name="Lin Y.-S."/>
            <person name="Lai M.-C."/>
            <person name="Chen H.-H."/>
            <person name="Wang C.-C."/>
        </authorList>
    </citation>
    <scope>NUCLEOTIDE SEQUENCE [LARGE SCALE GENOMIC DNA]</scope>
    <source>
        <strain evidence="13 14">DSM 2702</strain>
    </source>
</reference>
<evidence type="ECO:0000256" key="8">
    <source>
        <dbReference type="ARBA" id="ARBA00023098"/>
    </source>
</evidence>
<evidence type="ECO:0000256" key="11">
    <source>
        <dbReference type="ARBA" id="ARBA00023264"/>
    </source>
</evidence>
<dbReference type="GO" id="GO:0005886">
    <property type="term" value="C:plasma membrane"/>
    <property type="evidence" value="ECO:0007669"/>
    <property type="project" value="UniProtKB-SubCell"/>
</dbReference>
<comment type="catalytic activity">
    <reaction evidence="12">
        <text>sn-3-O-(geranylgeranyl)glycerol 1-phosphate + (2E,6E,10E)-geranylgeranyl diphosphate = 2,3-bis-O-(geranylgeranyl)-sn-glycerol 1-phosphate + diphosphate</text>
        <dbReference type="Rhea" id="RHEA:18109"/>
        <dbReference type="ChEBI" id="CHEBI:33019"/>
        <dbReference type="ChEBI" id="CHEBI:57677"/>
        <dbReference type="ChEBI" id="CHEBI:58756"/>
        <dbReference type="ChEBI" id="CHEBI:58837"/>
        <dbReference type="EC" id="2.5.1.42"/>
    </reaction>
</comment>
<dbReference type="OrthoDB" id="11851at2157"/>
<feature type="transmembrane region" description="Helical" evidence="12">
    <location>
        <begin position="37"/>
        <end position="56"/>
    </location>
</feature>
<dbReference type="InterPro" id="IPR023547">
    <property type="entry name" value="DGGGP_synth"/>
</dbReference>
<dbReference type="UniPathway" id="UPA00940"/>
<keyword evidence="6 12" id="KW-0460">Magnesium</keyword>
<evidence type="ECO:0000256" key="9">
    <source>
        <dbReference type="ARBA" id="ARBA00023136"/>
    </source>
</evidence>
<dbReference type="EMBL" id="JABXWR010000001">
    <property type="protein sequence ID" value="NVO66901.1"/>
    <property type="molecule type" value="Genomic_DNA"/>
</dbReference>
<dbReference type="PANTHER" id="PTHR42723:SF1">
    <property type="entry name" value="CHLOROPHYLL SYNTHASE, CHLOROPLASTIC"/>
    <property type="match status" value="1"/>
</dbReference>
<evidence type="ECO:0000256" key="5">
    <source>
        <dbReference type="ARBA" id="ARBA00022692"/>
    </source>
</evidence>
<dbReference type="EC" id="2.5.1.42" evidence="12"/>
<organism evidence="13 14">
    <name type="scientific">Methanofollis tationis</name>
    <dbReference type="NCBI Taxonomy" id="81417"/>
    <lineage>
        <taxon>Archaea</taxon>
        <taxon>Methanobacteriati</taxon>
        <taxon>Methanobacteriota</taxon>
        <taxon>Stenosarchaea group</taxon>
        <taxon>Methanomicrobia</taxon>
        <taxon>Methanomicrobiales</taxon>
        <taxon>Methanomicrobiaceae</taxon>
        <taxon>Methanofollis</taxon>
    </lineage>
</organism>
<dbReference type="CDD" id="cd13961">
    <property type="entry name" value="PT_UbiA_DGGGPS"/>
    <property type="match status" value="1"/>
</dbReference>
<feature type="transmembrane region" description="Helical" evidence="12">
    <location>
        <begin position="101"/>
        <end position="118"/>
    </location>
</feature>
<keyword evidence="8 12" id="KW-0443">Lipid metabolism</keyword>
<keyword evidence="4 12" id="KW-0808">Transferase</keyword>
<proteinExistence type="inferred from homology"/>
<dbReference type="Pfam" id="PF01040">
    <property type="entry name" value="UbiA"/>
    <property type="match status" value="1"/>
</dbReference>
<gene>
    <name evidence="13" type="ORF">HWN36_06170</name>
</gene>
<dbReference type="AlphaFoldDB" id="A0A7K4HNR3"/>
<dbReference type="RefSeq" id="WP_176788551.1">
    <property type="nucleotide sequence ID" value="NZ_JABXWR010000001.1"/>
</dbReference>
<feature type="transmembrane region" description="Helical" evidence="12">
    <location>
        <begin position="188"/>
        <end position="211"/>
    </location>
</feature>
<keyword evidence="7 12" id="KW-1133">Transmembrane helix</keyword>
<evidence type="ECO:0000256" key="4">
    <source>
        <dbReference type="ARBA" id="ARBA00022679"/>
    </source>
</evidence>
<dbReference type="InterPro" id="IPR000537">
    <property type="entry name" value="UbiA_prenyltransferase"/>
</dbReference>
<evidence type="ECO:0000256" key="2">
    <source>
        <dbReference type="ARBA" id="ARBA00022475"/>
    </source>
</evidence>
<feature type="transmembrane region" description="Helical" evidence="12">
    <location>
        <begin position="125"/>
        <end position="145"/>
    </location>
</feature>
<keyword evidence="2 12" id="KW-1003">Cell membrane</keyword>
<evidence type="ECO:0000256" key="10">
    <source>
        <dbReference type="ARBA" id="ARBA00023209"/>
    </source>
</evidence>
<feature type="transmembrane region" description="Helical" evidence="12">
    <location>
        <begin position="258"/>
        <end position="277"/>
    </location>
</feature>
<evidence type="ECO:0000256" key="12">
    <source>
        <dbReference type="HAMAP-Rule" id="MF_01286"/>
    </source>
</evidence>
<comment type="subcellular location">
    <subcellularLocation>
        <location evidence="1 12">Cell membrane</location>
        <topology evidence="1 12">Multi-pass membrane protein</topology>
    </subcellularLocation>
</comment>
<comment type="function">
    <text evidence="12">Prenyltransferase that catalyzes the transfer of the geranylgeranyl moiety of geranylgeranyl diphosphate (GGPP) to the C2 hydroxyl of (S)-3-O-geranylgeranylglyceryl phosphate (GGGP). This reaction is the second ether-bond-formation step in the biosynthesis of archaeal membrane lipids.</text>
</comment>
<keyword evidence="11 12" id="KW-1208">Phospholipid metabolism</keyword>
<dbReference type="PANTHER" id="PTHR42723">
    <property type="entry name" value="CHLOROPHYLL SYNTHASE"/>
    <property type="match status" value="1"/>
</dbReference>